<dbReference type="InterPro" id="IPR019587">
    <property type="entry name" value="Polyketide_cyclase/dehydratase"/>
</dbReference>
<evidence type="ECO:0000313" key="1">
    <source>
        <dbReference type="EMBL" id="MDP9825484.1"/>
    </source>
</evidence>
<dbReference type="Pfam" id="PF10604">
    <property type="entry name" value="Polyketide_cyc2"/>
    <property type="match status" value="1"/>
</dbReference>
<dbReference type="Proteomes" id="UP001235712">
    <property type="component" value="Unassembled WGS sequence"/>
</dbReference>
<evidence type="ECO:0000313" key="2">
    <source>
        <dbReference type="Proteomes" id="UP001235712"/>
    </source>
</evidence>
<proteinExistence type="predicted"/>
<dbReference type="RefSeq" id="WP_307239309.1">
    <property type="nucleotide sequence ID" value="NZ_JAUSQZ010000001.1"/>
</dbReference>
<accession>A0ABT9NYG7</accession>
<comment type="caution">
    <text evidence="1">The sequence shown here is derived from an EMBL/GenBank/DDBJ whole genome shotgun (WGS) entry which is preliminary data.</text>
</comment>
<name>A0ABT9NYG7_9ACTN</name>
<protein>
    <recommendedName>
        <fullName evidence="3">Carbon monoxide dehydrogenase subunit G</fullName>
    </recommendedName>
</protein>
<keyword evidence="2" id="KW-1185">Reference proteome</keyword>
<dbReference type="InterPro" id="IPR023393">
    <property type="entry name" value="START-like_dom_sf"/>
</dbReference>
<dbReference type="Gene3D" id="3.30.530.20">
    <property type="match status" value="1"/>
</dbReference>
<dbReference type="EMBL" id="JAUSQZ010000001">
    <property type="protein sequence ID" value="MDP9825484.1"/>
    <property type="molecule type" value="Genomic_DNA"/>
</dbReference>
<dbReference type="CDD" id="cd07812">
    <property type="entry name" value="SRPBCC"/>
    <property type="match status" value="1"/>
</dbReference>
<organism evidence="1 2">
    <name type="scientific">Kineosporia succinea</name>
    <dbReference type="NCBI Taxonomy" id="84632"/>
    <lineage>
        <taxon>Bacteria</taxon>
        <taxon>Bacillati</taxon>
        <taxon>Actinomycetota</taxon>
        <taxon>Actinomycetes</taxon>
        <taxon>Kineosporiales</taxon>
        <taxon>Kineosporiaceae</taxon>
        <taxon>Kineosporia</taxon>
    </lineage>
</organism>
<reference evidence="1 2" key="1">
    <citation type="submission" date="2023-07" db="EMBL/GenBank/DDBJ databases">
        <title>Sequencing the genomes of 1000 actinobacteria strains.</title>
        <authorList>
            <person name="Klenk H.-P."/>
        </authorList>
    </citation>
    <scope>NUCLEOTIDE SEQUENCE [LARGE SCALE GENOMIC DNA]</scope>
    <source>
        <strain evidence="1 2">DSM 44388</strain>
    </source>
</reference>
<sequence>MATFRVEVPIAAPVPLVWARLTDWPAHAQLAPLTRIRVVGSGDVPGSGFVARTGVGPLAFDDPMQIEHFEPPGPVRPQGRFRVRKTGRLLKGWVEAEVRPDEVPAGGTGPGGGSLLVWTEEIRVVPESLTRFAGPLIGAAARLGYGSALRRLGRDIEGEATRG</sequence>
<dbReference type="SUPFAM" id="SSF55961">
    <property type="entry name" value="Bet v1-like"/>
    <property type="match status" value="1"/>
</dbReference>
<gene>
    <name evidence="1" type="ORF">J2S57_001233</name>
</gene>
<evidence type="ECO:0008006" key="3">
    <source>
        <dbReference type="Google" id="ProtNLM"/>
    </source>
</evidence>